<protein>
    <submittedName>
        <fullName evidence="1">Uncharacterized protein</fullName>
    </submittedName>
</protein>
<reference evidence="1" key="2">
    <citation type="submission" date="2025-09" db="UniProtKB">
        <authorList>
            <consortium name="Ensembl"/>
        </authorList>
    </citation>
    <scope>IDENTIFICATION</scope>
</reference>
<organism evidence="1 2">
    <name type="scientific">Cyprinus carpio</name>
    <name type="common">Common carp</name>
    <dbReference type="NCBI Taxonomy" id="7962"/>
    <lineage>
        <taxon>Eukaryota</taxon>
        <taxon>Metazoa</taxon>
        <taxon>Chordata</taxon>
        <taxon>Craniata</taxon>
        <taxon>Vertebrata</taxon>
        <taxon>Euteleostomi</taxon>
        <taxon>Actinopterygii</taxon>
        <taxon>Neopterygii</taxon>
        <taxon>Teleostei</taxon>
        <taxon>Ostariophysi</taxon>
        <taxon>Cypriniformes</taxon>
        <taxon>Cyprinidae</taxon>
        <taxon>Cyprininae</taxon>
        <taxon>Cyprinus</taxon>
    </lineage>
</organism>
<keyword evidence="2" id="KW-1185">Reference proteome</keyword>
<evidence type="ECO:0000313" key="1">
    <source>
        <dbReference type="Ensembl" id="ENSCCRP00010094704.1"/>
    </source>
</evidence>
<sequence length="40" mass="4289">MSSLFGSEEMCQAESVHSCISELGHLGLVQFKDVSNLCTA</sequence>
<accession>A0A8C1NN94</accession>
<proteinExistence type="predicted"/>
<dbReference type="Proteomes" id="UP000694427">
    <property type="component" value="Unplaced"/>
</dbReference>
<reference evidence="1" key="1">
    <citation type="submission" date="2025-08" db="UniProtKB">
        <authorList>
            <consortium name="Ensembl"/>
        </authorList>
    </citation>
    <scope>IDENTIFICATION</scope>
</reference>
<dbReference type="Ensembl" id="ENSCCRT00010105071.1">
    <property type="protein sequence ID" value="ENSCCRP00010094704.1"/>
    <property type="gene ID" value="ENSCCRG00010041473.1"/>
</dbReference>
<evidence type="ECO:0000313" key="2">
    <source>
        <dbReference type="Proteomes" id="UP000694427"/>
    </source>
</evidence>
<dbReference type="AlphaFoldDB" id="A0A8C1NN94"/>
<name>A0A8C1NN94_CYPCA</name>